<dbReference type="InterPro" id="IPR044298">
    <property type="entry name" value="MIG/MutY"/>
</dbReference>
<dbReference type="InterPro" id="IPR023170">
    <property type="entry name" value="HhH_base_excis_C"/>
</dbReference>
<dbReference type="Pfam" id="PF10576">
    <property type="entry name" value="EndIII_4Fe-2S"/>
    <property type="match status" value="1"/>
</dbReference>
<keyword evidence="9 16" id="KW-0378">Hydrolase</keyword>
<dbReference type="RefSeq" id="WP_233053905.1">
    <property type="nucleotide sequence ID" value="NZ_JAIMJA010000017.1"/>
</dbReference>
<evidence type="ECO:0000256" key="5">
    <source>
        <dbReference type="ARBA" id="ARBA00022023"/>
    </source>
</evidence>
<dbReference type="InterPro" id="IPR029119">
    <property type="entry name" value="MutY_C"/>
</dbReference>
<dbReference type="Proteomes" id="UP001201273">
    <property type="component" value="Unassembled WGS sequence"/>
</dbReference>
<comment type="caution">
    <text evidence="16">The sequence shown here is derived from an EMBL/GenBank/DDBJ whole genome shotgun (WGS) entry which is preliminary data.</text>
</comment>
<feature type="domain" description="HhH-GPD" evidence="15">
    <location>
        <begin position="39"/>
        <end position="190"/>
    </location>
</feature>
<evidence type="ECO:0000256" key="3">
    <source>
        <dbReference type="ARBA" id="ARBA00008343"/>
    </source>
</evidence>
<evidence type="ECO:0000256" key="9">
    <source>
        <dbReference type="ARBA" id="ARBA00022801"/>
    </source>
</evidence>
<dbReference type="InterPro" id="IPR003265">
    <property type="entry name" value="HhH-GPD_domain"/>
</dbReference>
<accession>A0ABS8WDA3</accession>
<dbReference type="InterPro" id="IPR015797">
    <property type="entry name" value="NUDIX_hydrolase-like_dom_sf"/>
</dbReference>
<dbReference type="Gene3D" id="3.90.79.10">
    <property type="entry name" value="Nucleoside Triphosphate Pyrophosphohydrolase"/>
    <property type="match status" value="1"/>
</dbReference>
<keyword evidence="7" id="KW-0479">Metal-binding</keyword>
<dbReference type="EC" id="3.2.2.31" evidence="4 14"/>
<dbReference type="GO" id="GO:0000701">
    <property type="term" value="F:purine-specific mismatch base pair DNA N-glycosylase activity"/>
    <property type="evidence" value="ECO:0007669"/>
    <property type="project" value="UniProtKB-EC"/>
</dbReference>
<dbReference type="InterPro" id="IPR000445">
    <property type="entry name" value="HhH_motif"/>
</dbReference>
<dbReference type="SMART" id="SM00525">
    <property type="entry name" value="FES"/>
    <property type="match status" value="1"/>
</dbReference>
<name>A0ABS8WDA3_9GAMM</name>
<protein>
    <recommendedName>
        <fullName evidence="5 14">Adenine DNA glycosylase</fullName>
        <ecNumber evidence="4 14">3.2.2.31</ecNumber>
    </recommendedName>
</protein>
<keyword evidence="13 14" id="KW-0326">Glycosidase</keyword>
<reference evidence="16 17" key="1">
    <citation type="journal article" date="2022" name="Environ. Microbiol. Rep.">
        <title>Eco-phylogenetic analyses reveal divergent evolution of vitamin B12 metabolism in the marine bacterial family 'Psychromonadaceae'.</title>
        <authorList>
            <person name="Jin X."/>
            <person name="Yang Y."/>
            <person name="Cao H."/>
            <person name="Gao B."/>
            <person name="Zhao Z."/>
        </authorList>
    </citation>
    <scope>NUCLEOTIDE SEQUENCE [LARGE SCALE GENOMIC DNA]</scope>
    <source>
        <strain evidence="16 17">MKS20</strain>
    </source>
</reference>
<dbReference type="InterPro" id="IPR003651">
    <property type="entry name" value="Endonuclease3_FeS-loop_motif"/>
</dbReference>
<keyword evidence="12" id="KW-0234">DNA repair</keyword>
<dbReference type="EMBL" id="JAIMJA010000017">
    <property type="protein sequence ID" value="MCE2596258.1"/>
    <property type="molecule type" value="Genomic_DNA"/>
</dbReference>
<dbReference type="SUPFAM" id="SSF55811">
    <property type="entry name" value="Nudix"/>
    <property type="match status" value="1"/>
</dbReference>
<evidence type="ECO:0000256" key="2">
    <source>
        <dbReference type="ARBA" id="ARBA00002933"/>
    </source>
</evidence>
<evidence type="ECO:0000313" key="17">
    <source>
        <dbReference type="Proteomes" id="UP001201273"/>
    </source>
</evidence>
<dbReference type="PANTHER" id="PTHR42944">
    <property type="entry name" value="ADENINE DNA GLYCOSYLASE"/>
    <property type="match status" value="1"/>
</dbReference>
<keyword evidence="8 14" id="KW-0227">DNA damage</keyword>
<dbReference type="Gene3D" id="1.10.1670.10">
    <property type="entry name" value="Helix-hairpin-Helix base-excision DNA repair enzymes (C-terminal)"/>
    <property type="match status" value="1"/>
</dbReference>
<evidence type="ECO:0000256" key="12">
    <source>
        <dbReference type="ARBA" id="ARBA00023204"/>
    </source>
</evidence>
<evidence type="ECO:0000256" key="8">
    <source>
        <dbReference type="ARBA" id="ARBA00022763"/>
    </source>
</evidence>
<comment type="similarity">
    <text evidence="3 14">Belongs to the Nth/MutY family.</text>
</comment>
<evidence type="ECO:0000256" key="7">
    <source>
        <dbReference type="ARBA" id="ARBA00022723"/>
    </source>
</evidence>
<dbReference type="InterPro" id="IPR011257">
    <property type="entry name" value="DNA_glycosylase"/>
</dbReference>
<evidence type="ECO:0000256" key="13">
    <source>
        <dbReference type="ARBA" id="ARBA00023295"/>
    </source>
</evidence>
<dbReference type="PROSITE" id="PS00764">
    <property type="entry name" value="ENDONUCLEASE_III_1"/>
    <property type="match status" value="1"/>
</dbReference>
<dbReference type="NCBIfam" id="NF008132">
    <property type="entry name" value="PRK10880.1"/>
    <property type="match status" value="1"/>
</dbReference>
<dbReference type="Pfam" id="PF00633">
    <property type="entry name" value="HHH"/>
    <property type="match status" value="1"/>
</dbReference>
<dbReference type="CDD" id="cd00056">
    <property type="entry name" value="ENDO3c"/>
    <property type="match status" value="1"/>
</dbReference>
<dbReference type="SMART" id="SM00478">
    <property type="entry name" value="ENDO3c"/>
    <property type="match status" value="1"/>
</dbReference>
<comment type="catalytic activity">
    <reaction evidence="1 14">
        <text>Hydrolyzes free adenine bases from 7,8-dihydro-8-oxoguanine:adenine mismatched double-stranded DNA, leaving an apurinic site.</text>
        <dbReference type="EC" id="3.2.2.31"/>
    </reaction>
</comment>
<dbReference type="Gene3D" id="1.10.340.30">
    <property type="entry name" value="Hypothetical protein, domain 2"/>
    <property type="match status" value="1"/>
</dbReference>
<keyword evidence="6" id="KW-0004">4Fe-4S</keyword>
<comment type="cofactor">
    <cofactor evidence="14">
        <name>[4Fe-4S] cluster</name>
        <dbReference type="ChEBI" id="CHEBI:49883"/>
    </cofactor>
    <text evidence="14">Binds 1 [4Fe-4S] cluster.</text>
</comment>
<keyword evidence="10 14" id="KW-0408">Iron</keyword>
<evidence type="ECO:0000256" key="11">
    <source>
        <dbReference type="ARBA" id="ARBA00023014"/>
    </source>
</evidence>
<dbReference type="InterPro" id="IPR004035">
    <property type="entry name" value="Endouclease-III_FeS-bd_BS"/>
</dbReference>
<dbReference type="PROSITE" id="PS01155">
    <property type="entry name" value="ENDONUCLEASE_III_2"/>
    <property type="match status" value="1"/>
</dbReference>
<dbReference type="PANTHER" id="PTHR42944:SF1">
    <property type="entry name" value="ADENINE DNA GLYCOSYLASE"/>
    <property type="match status" value="1"/>
</dbReference>
<dbReference type="InterPro" id="IPR005760">
    <property type="entry name" value="A/G_AdeGlyc_MutY"/>
</dbReference>
<evidence type="ECO:0000256" key="6">
    <source>
        <dbReference type="ARBA" id="ARBA00022485"/>
    </source>
</evidence>
<evidence type="ECO:0000256" key="4">
    <source>
        <dbReference type="ARBA" id="ARBA00012045"/>
    </source>
</evidence>
<dbReference type="NCBIfam" id="TIGR01084">
    <property type="entry name" value="mutY"/>
    <property type="match status" value="1"/>
</dbReference>
<keyword evidence="11" id="KW-0411">Iron-sulfur</keyword>
<organism evidence="16 17">
    <name type="scientific">Motilimonas cestriensis</name>
    <dbReference type="NCBI Taxonomy" id="2742685"/>
    <lineage>
        <taxon>Bacteria</taxon>
        <taxon>Pseudomonadati</taxon>
        <taxon>Pseudomonadota</taxon>
        <taxon>Gammaproteobacteria</taxon>
        <taxon>Alteromonadales</taxon>
        <taxon>Alteromonadales genera incertae sedis</taxon>
        <taxon>Motilimonas</taxon>
    </lineage>
</organism>
<dbReference type="Pfam" id="PF00730">
    <property type="entry name" value="HhH-GPD"/>
    <property type="match status" value="1"/>
</dbReference>
<comment type="function">
    <text evidence="2">Adenine glycosylase active on G-A mispairs. MutY also corrects error-prone DNA synthesis past GO lesions which are due to the oxidatively damaged form of guanine: 7,8-dihydro-8-oxoguanine (8-oxo-dGTP).</text>
</comment>
<gene>
    <name evidence="16" type="primary">mutY</name>
    <name evidence="16" type="ORF">K6Y31_15730</name>
</gene>
<dbReference type="InterPro" id="IPR004036">
    <property type="entry name" value="Endonuclease-III-like_CS2"/>
</dbReference>
<dbReference type="CDD" id="cd03431">
    <property type="entry name" value="NUDIX_DNA_Glycosylase_C-MutY"/>
    <property type="match status" value="1"/>
</dbReference>
<evidence type="ECO:0000256" key="14">
    <source>
        <dbReference type="RuleBase" id="RU365096"/>
    </source>
</evidence>
<dbReference type="Pfam" id="PF14815">
    <property type="entry name" value="NUDIX_4"/>
    <property type="match status" value="1"/>
</dbReference>
<keyword evidence="17" id="KW-1185">Reference proteome</keyword>
<dbReference type="SUPFAM" id="SSF48150">
    <property type="entry name" value="DNA-glycosylase"/>
    <property type="match status" value="1"/>
</dbReference>
<proteinExistence type="inferred from homology"/>
<evidence type="ECO:0000259" key="15">
    <source>
        <dbReference type="SMART" id="SM00478"/>
    </source>
</evidence>
<evidence type="ECO:0000256" key="10">
    <source>
        <dbReference type="ARBA" id="ARBA00023004"/>
    </source>
</evidence>
<evidence type="ECO:0000256" key="1">
    <source>
        <dbReference type="ARBA" id="ARBA00000843"/>
    </source>
</evidence>
<evidence type="ECO:0000313" key="16">
    <source>
        <dbReference type="EMBL" id="MCE2596258.1"/>
    </source>
</evidence>
<sequence length="356" mass="40241">MDNVAFANRILTWYDQHGRKTLPWQLAKTPYSVWISEIMLQQTQVATVIPYYQKFMQSFPDVVALANAPQDEVLHHWSGLGYYARARNLHKAAQQIRDQFGGEFPHDFDDVLALPGIGRSTAGAVLSLSLDQYHPILDGNVKRTLARHQAIEGWPGKKPVEAALWQLSELCTPREGVAQFNQAMMDMGATICTRSKPKCDVCPVASDCKALALGQPTAFPHSKPKKTQPIKRARLIIVRDGNQVWLEQRPPTGIWGSLWCFPQAEDEQQQQDILTRLGAEQYETQLLPEFRHTFSHYHFDIQPVLVDVSLWNTRQVMEADGALWYNLNQPQTIGLAAATQKLLDSTPLQLVSDFRG</sequence>